<evidence type="ECO:0000259" key="1">
    <source>
        <dbReference type="Pfam" id="PF01551"/>
    </source>
</evidence>
<evidence type="ECO:0000313" key="2">
    <source>
        <dbReference type="EMBL" id="MBO0939213.1"/>
    </source>
</evidence>
<accession>A0A939GMN5</accession>
<dbReference type="SUPFAM" id="SSF51261">
    <property type="entry name" value="Duplicated hybrid motif"/>
    <property type="match status" value="1"/>
</dbReference>
<dbReference type="Proteomes" id="UP000664034">
    <property type="component" value="Unassembled WGS sequence"/>
</dbReference>
<dbReference type="CDD" id="cd12797">
    <property type="entry name" value="M23_peptidase"/>
    <property type="match status" value="1"/>
</dbReference>
<gene>
    <name evidence="2" type="ORF">J2I47_21845</name>
</gene>
<dbReference type="Gene3D" id="2.70.70.10">
    <property type="entry name" value="Glucose Permease (Domain IIA)"/>
    <property type="match status" value="1"/>
</dbReference>
<name>A0A939GMN5_9BACT</name>
<organism evidence="2 3">
    <name type="scientific">Fibrella rubiginis</name>
    <dbReference type="NCBI Taxonomy" id="2817060"/>
    <lineage>
        <taxon>Bacteria</taxon>
        <taxon>Pseudomonadati</taxon>
        <taxon>Bacteroidota</taxon>
        <taxon>Cytophagia</taxon>
        <taxon>Cytophagales</taxon>
        <taxon>Spirosomataceae</taxon>
        <taxon>Fibrella</taxon>
    </lineage>
</organism>
<reference evidence="2" key="1">
    <citation type="submission" date="2021-03" db="EMBL/GenBank/DDBJ databases">
        <title>Fibrella sp. HMF5335 genome sequencing and assembly.</title>
        <authorList>
            <person name="Kang H."/>
            <person name="Kim H."/>
            <person name="Bae S."/>
            <person name="Joh K."/>
        </authorList>
    </citation>
    <scope>NUCLEOTIDE SEQUENCE</scope>
    <source>
        <strain evidence="2">HMF5335</strain>
    </source>
</reference>
<evidence type="ECO:0000313" key="3">
    <source>
        <dbReference type="Proteomes" id="UP000664034"/>
    </source>
</evidence>
<dbReference type="PANTHER" id="PTHR21666:SF270">
    <property type="entry name" value="MUREIN HYDROLASE ACTIVATOR ENVC"/>
    <property type="match status" value="1"/>
</dbReference>
<dbReference type="Pfam" id="PF01551">
    <property type="entry name" value="Peptidase_M23"/>
    <property type="match status" value="1"/>
</dbReference>
<keyword evidence="3" id="KW-1185">Reference proteome</keyword>
<dbReference type="PANTHER" id="PTHR21666">
    <property type="entry name" value="PEPTIDASE-RELATED"/>
    <property type="match status" value="1"/>
</dbReference>
<proteinExistence type="predicted"/>
<dbReference type="InterPro" id="IPR011055">
    <property type="entry name" value="Dup_hybrid_motif"/>
</dbReference>
<feature type="domain" description="M23ase beta-sheet core" evidence="1">
    <location>
        <begin position="119"/>
        <end position="212"/>
    </location>
</feature>
<sequence length="238" mass="26331">MIVHPLFWLNWLVLSCCLEVTPSLKARDQSQDSIAQRCPIAGRTERFDAVPISSDPFSRAWIATALPDQITAQFVALFWQSPALAQTIPCLPPLGDWSGNYISSGFGWRNHPMLRTVRHHDGIDIAGPHQYVRAAAMGQVSTVGYSKTLGHFVCIDHLNSYRTVYGHLSLTLVRVGQTLQIGETLGITGQSGRATGVHLHYSITKQNVPVDPVPYLTLAMDVVRTYQQQARRQTGSNP</sequence>
<protein>
    <submittedName>
        <fullName evidence="2">M23 family metallopeptidase</fullName>
    </submittedName>
</protein>
<dbReference type="EMBL" id="JAFMYV010000013">
    <property type="protein sequence ID" value="MBO0939213.1"/>
    <property type="molecule type" value="Genomic_DNA"/>
</dbReference>
<dbReference type="InterPro" id="IPR016047">
    <property type="entry name" value="M23ase_b-sheet_dom"/>
</dbReference>
<dbReference type="InterPro" id="IPR050570">
    <property type="entry name" value="Cell_wall_metabolism_enzyme"/>
</dbReference>
<comment type="caution">
    <text evidence="2">The sequence shown here is derived from an EMBL/GenBank/DDBJ whole genome shotgun (WGS) entry which is preliminary data.</text>
</comment>
<dbReference type="AlphaFoldDB" id="A0A939GMN5"/>
<dbReference type="GO" id="GO:0004222">
    <property type="term" value="F:metalloendopeptidase activity"/>
    <property type="evidence" value="ECO:0007669"/>
    <property type="project" value="TreeGrafter"/>
</dbReference>